<feature type="transmembrane region" description="Helical" evidence="1">
    <location>
        <begin position="121"/>
        <end position="141"/>
    </location>
</feature>
<evidence type="ECO:0008006" key="4">
    <source>
        <dbReference type="Google" id="ProtNLM"/>
    </source>
</evidence>
<protein>
    <recommendedName>
        <fullName evidence="4">YfhO family protein</fullName>
    </recommendedName>
</protein>
<keyword evidence="1" id="KW-0812">Transmembrane</keyword>
<evidence type="ECO:0000313" key="3">
    <source>
        <dbReference type="Proteomes" id="UP000325116"/>
    </source>
</evidence>
<feature type="transmembrane region" description="Helical" evidence="1">
    <location>
        <begin position="12"/>
        <end position="34"/>
    </location>
</feature>
<comment type="caution">
    <text evidence="2">The sequence shown here is derived from an EMBL/GenBank/DDBJ whole genome shotgun (WGS) entry which is preliminary data.</text>
</comment>
<organism evidence="2 3">
    <name type="scientific">Brachyspira aalborgi</name>
    <dbReference type="NCBI Taxonomy" id="29522"/>
    <lineage>
        <taxon>Bacteria</taxon>
        <taxon>Pseudomonadati</taxon>
        <taxon>Spirochaetota</taxon>
        <taxon>Spirochaetia</taxon>
        <taxon>Brachyspirales</taxon>
        <taxon>Brachyspiraceae</taxon>
        <taxon>Brachyspira</taxon>
    </lineage>
</organism>
<sequence>MNLLKPLKREIIYFAIFAILSILFFYSNLTFSYLQMGDVILWEIKNIKEAIANGNFYFWNNAYFTIATSSTVPLHPKSLLIALLPVNIYPQVSVMFHITIMGYGLFLFLREKKLSIKASMFGAIALMFSNSIITLILPGHLGKFETYCYFPFVLYFLSKAMNNEKWINFFFTGAFLGIAFLGGALDVAMYFALFLAVYFLYLLYNKKNKLKLFDFIKKENKKIILLCLKFLLVAIFSFLMSIQIIMITKNTQDMGAAGVSNKKELWAWATRWSYPPEEILGFFIPGLFGYYSGSETHPYWGRIANVKGEPKTSNYSLTATNIGYITFLFIIFAIFIRDKKYKEKYFWILTALFFLIASFGRYFPLIYGALFQIPIFQDARNPNKFIEIIPIPFAIISSFAADYIFNAIELKTKKENNLLKYLEYDYKYIDIAKKIMIVISIVSLIFSLLTIFGKGFIYNSFLAEWQAQKSALISKNIFMAFIRLTLISFMSTILILNSISLKETTAKERYIALIPLMGFILFSVYDLGKIGFLIIGAVVIFAYIIIANKENIFYKYLPYIFMAILFLDLTQSGNMFLVKSNINEMYNPTPITEHILKENNNKTTMPILIPYLYRYTTHTMPYYKIPLTEPPAASRLSKDITETFGAFRINDYVGYQPRLMDLLGVRYILSPTYLENSLLSNDIKKITEYQDEFSAAVLYELKDYRNKYEFVSKVYNAKDFNDGLGKLRMPNFNLSKEAIILNSSNNFSLNNETNIYFIEMIENKNNKIAFNLKTEEDGILISKERFDSNWKVKVNGEEKELLNANLLFRGVFAKSGDNEIVFEFKPDIKYFYSSIICWTAFILVSLIKIILFFKRKLYN</sequence>
<dbReference type="InterPro" id="IPR018580">
    <property type="entry name" value="Uncharacterised_YfhO"/>
</dbReference>
<dbReference type="PANTHER" id="PTHR38454:SF1">
    <property type="entry name" value="INTEGRAL MEMBRANE PROTEIN"/>
    <property type="match status" value="1"/>
</dbReference>
<evidence type="ECO:0000313" key="2">
    <source>
        <dbReference type="EMBL" id="TXJ12749.1"/>
    </source>
</evidence>
<keyword evidence="1" id="KW-0472">Membrane</keyword>
<dbReference type="AlphaFoldDB" id="A0A5C8CHK1"/>
<keyword evidence="1" id="KW-1133">Transmembrane helix</keyword>
<feature type="transmembrane region" description="Helical" evidence="1">
    <location>
        <begin position="88"/>
        <end position="109"/>
    </location>
</feature>
<reference evidence="2 3" key="1">
    <citation type="journal article" date="1992" name="Lakartidningen">
        <title>[Penicillin V and not amoxicillin is the first choice preparation in acute otitis].</title>
        <authorList>
            <person name="Kamme C."/>
            <person name="Lundgren K."/>
            <person name="Prellner K."/>
        </authorList>
    </citation>
    <scope>NUCLEOTIDE SEQUENCE [LARGE SCALE GENOMIC DNA]</scope>
    <source>
        <strain evidence="2 3">W1</strain>
    </source>
</reference>
<feature type="transmembrane region" description="Helical" evidence="1">
    <location>
        <begin position="169"/>
        <end position="202"/>
    </location>
</feature>
<feature type="transmembrane region" description="Helical" evidence="1">
    <location>
        <begin position="559"/>
        <end position="578"/>
    </location>
</feature>
<feature type="transmembrane region" description="Helical" evidence="1">
    <location>
        <begin position="385"/>
        <end position="405"/>
    </location>
</feature>
<dbReference type="Proteomes" id="UP000325116">
    <property type="component" value="Unassembled WGS sequence"/>
</dbReference>
<dbReference type="RefSeq" id="WP_147757978.1">
    <property type="nucleotide sequence ID" value="NZ_SAXT01000003.1"/>
</dbReference>
<feature type="transmembrane region" description="Helical" evidence="1">
    <location>
        <begin position="477"/>
        <end position="496"/>
    </location>
</feature>
<feature type="transmembrane region" description="Helical" evidence="1">
    <location>
        <begin position="508"/>
        <end position="524"/>
    </location>
</feature>
<feature type="transmembrane region" description="Helical" evidence="1">
    <location>
        <begin position="830"/>
        <end position="853"/>
    </location>
</feature>
<evidence type="ECO:0000256" key="1">
    <source>
        <dbReference type="SAM" id="Phobius"/>
    </source>
</evidence>
<accession>A0A5C8CHK1</accession>
<gene>
    <name evidence="2" type="ORF">EPJ80_03880</name>
</gene>
<feature type="transmembrane region" description="Helical" evidence="1">
    <location>
        <begin position="315"/>
        <end position="336"/>
    </location>
</feature>
<feature type="transmembrane region" description="Helical" evidence="1">
    <location>
        <begin position="223"/>
        <end position="246"/>
    </location>
</feature>
<feature type="transmembrane region" description="Helical" evidence="1">
    <location>
        <begin position="345"/>
        <end position="365"/>
    </location>
</feature>
<feature type="transmembrane region" description="Helical" evidence="1">
    <location>
        <begin position="435"/>
        <end position="457"/>
    </location>
</feature>
<dbReference type="PANTHER" id="PTHR38454">
    <property type="entry name" value="INTEGRAL MEMBRANE PROTEIN-RELATED"/>
    <property type="match status" value="1"/>
</dbReference>
<dbReference type="EMBL" id="SAXT01000003">
    <property type="protein sequence ID" value="TXJ12749.1"/>
    <property type="molecule type" value="Genomic_DNA"/>
</dbReference>
<proteinExistence type="predicted"/>
<name>A0A5C8CHK1_9SPIR</name>